<dbReference type="EMBL" id="JABAHY010000003">
    <property type="protein sequence ID" value="NLS09291.1"/>
    <property type="molecule type" value="Genomic_DNA"/>
</dbReference>
<feature type="binding site" evidence="8 10">
    <location>
        <position position="117"/>
    </location>
    <ligand>
        <name>substrate</name>
    </ligand>
</feature>
<dbReference type="Gene3D" id="3.40.50.720">
    <property type="entry name" value="NAD(P)-binding Rossmann-like Domain"/>
    <property type="match status" value="1"/>
</dbReference>
<gene>
    <name evidence="8" type="primary">hemA</name>
    <name evidence="17" type="ORF">HGQ17_04575</name>
</gene>
<evidence type="ECO:0000256" key="4">
    <source>
        <dbReference type="ARBA" id="ARBA00022857"/>
    </source>
</evidence>
<dbReference type="EC" id="1.2.1.70" evidence="3 8"/>
<dbReference type="SUPFAM" id="SSF51735">
    <property type="entry name" value="NAD(P)-binding Rossmann-fold domains"/>
    <property type="match status" value="1"/>
</dbReference>
<feature type="binding site" evidence="8 10">
    <location>
        <begin position="41"/>
        <end position="44"/>
    </location>
    <ligand>
        <name>substrate</name>
    </ligand>
</feature>
<dbReference type="InterPro" id="IPR006151">
    <property type="entry name" value="Shikm_DH/Glu-tRNA_Rdtase"/>
</dbReference>
<keyword evidence="4 8" id="KW-0521">NADP</keyword>
<evidence type="ECO:0000256" key="11">
    <source>
        <dbReference type="PIRSR" id="PIRSR000445-3"/>
    </source>
</evidence>
<dbReference type="InterPro" id="IPR036291">
    <property type="entry name" value="NAD(P)-bd_dom_sf"/>
</dbReference>
<dbReference type="Pfam" id="PF05201">
    <property type="entry name" value="GlutR_N"/>
    <property type="match status" value="1"/>
</dbReference>
<comment type="function">
    <text evidence="8">Catalyzes the NADPH-dependent reduction of glutamyl-tRNA(Glu) to glutamate 1-semialdehyde (GSA).</text>
</comment>
<dbReference type="Pfam" id="PF01488">
    <property type="entry name" value="Shikimate_DH"/>
    <property type="match status" value="1"/>
</dbReference>
<dbReference type="InterPro" id="IPR015895">
    <property type="entry name" value="4pyrrol_synth_GluRdtase_N"/>
</dbReference>
<dbReference type="NCBIfam" id="TIGR01035">
    <property type="entry name" value="hemA"/>
    <property type="match status" value="1"/>
</dbReference>
<comment type="miscellaneous">
    <text evidence="8">During catalysis, the active site Cys acts as a nucleophile attacking the alpha-carbonyl group of tRNA-bound glutamate with the formation of a thioester intermediate between enzyme and glutamate, and the concomitant release of tRNA(Glu). The thioester intermediate is finally reduced by direct hydride transfer from NADPH, to form the product GSA.</text>
</comment>
<keyword evidence="5 8" id="KW-0560">Oxidoreductase</keyword>
<comment type="similarity">
    <text evidence="2 8 13">Belongs to the glutamyl-tRNA reductase family.</text>
</comment>
<comment type="caution">
    <text evidence="17">The sequence shown here is derived from an EMBL/GenBank/DDBJ whole genome shotgun (WGS) entry which is preliminary data.</text>
</comment>
<dbReference type="Pfam" id="PF00745">
    <property type="entry name" value="GlutR_dimer"/>
    <property type="match status" value="1"/>
</dbReference>
<evidence type="ECO:0000259" key="14">
    <source>
        <dbReference type="Pfam" id="PF00745"/>
    </source>
</evidence>
<dbReference type="PANTHER" id="PTHR43013:SF1">
    <property type="entry name" value="GLUTAMYL-TRNA REDUCTASE"/>
    <property type="match status" value="1"/>
</dbReference>
<dbReference type="PANTHER" id="PTHR43013">
    <property type="entry name" value="GLUTAMYL-TRNA REDUCTASE"/>
    <property type="match status" value="1"/>
</dbReference>
<keyword evidence="18" id="KW-1185">Reference proteome</keyword>
<evidence type="ECO:0000256" key="7">
    <source>
        <dbReference type="ARBA" id="ARBA00047464"/>
    </source>
</evidence>
<evidence type="ECO:0000259" key="15">
    <source>
        <dbReference type="Pfam" id="PF01488"/>
    </source>
</evidence>
<dbReference type="SUPFAM" id="SSF69075">
    <property type="entry name" value="Glutamyl tRNA-reductase dimerization domain"/>
    <property type="match status" value="1"/>
</dbReference>
<sequence length="489" mass="52265">MVLFSLVATHSDLDLETVGTLSSGAADVAASVSLPAVTLATCNRMEIYAEAPADSPDAVEHSREQLLEAVAESSGLDKETVANSFRVLVDDAAVKHLFEVGAGLDSAVIGEREIAGQVRRSLSEAQTAGTASGSLTKLFESATRAAKEVGAKTALGARGRSIVSVALDIAGDMRGDGAQFYRDARVVLIGTGAYAGTSLAQLGERGVPDISVFSGSGRAEQFLAERGEALAERGSTARALQMDQLAEAFRSADVIIGCSGGNRQITAAEIRSLAGLDERQEPLTVIDLALSHDFAPDVADLPGVDLITLESVKLAAPDETESSLEQARSVVTDSVQQFLSERAERSADDAIVTLRRHVQSLLDEEMEKVRKHHGCTAAAEEVEFGLRRIVRKLLHTPTVRARELAAEGRGQDYVAALETLFDLKVPSAEDTQRTSAPRRRRAEEFSAAELAQMANYLQQVPDGGFCRHHKPGEFSVERFEALNQLRRSA</sequence>
<dbReference type="HAMAP" id="MF_00087">
    <property type="entry name" value="Glu_tRNA_reductase"/>
    <property type="match status" value="1"/>
</dbReference>
<dbReference type="SUPFAM" id="SSF69742">
    <property type="entry name" value="Glutamyl tRNA-reductase catalytic, N-terminal domain"/>
    <property type="match status" value="1"/>
</dbReference>
<evidence type="ECO:0000313" key="18">
    <source>
        <dbReference type="Proteomes" id="UP000523139"/>
    </source>
</evidence>
<proteinExistence type="inferred from homology"/>
<evidence type="ECO:0000256" key="10">
    <source>
        <dbReference type="PIRSR" id="PIRSR000445-2"/>
    </source>
</evidence>
<comment type="pathway">
    <text evidence="1 8 13">Porphyrin-containing compound metabolism; protoporphyrin-IX biosynthesis; 5-aminolevulinate from L-glutamyl-tRNA(Glu): step 1/2.</text>
</comment>
<evidence type="ECO:0000256" key="9">
    <source>
        <dbReference type="PIRSR" id="PIRSR000445-1"/>
    </source>
</evidence>
<comment type="catalytic activity">
    <reaction evidence="7 8 13">
        <text>(S)-4-amino-5-oxopentanoate + tRNA(Glu) + NADP(+) = L-glutamyl-tRNA(Glu) + NADPH + H(+)</text>
        <dbReference type="Rhea" id="RHEA:12344"/>
        <dbReference type="Rhea" id="RHEA-COMP:9663"/>
        <dbReference type="Rhea" id="RHEA-COMP:9680"/>
        <dbReference type="ChEBI" id="CHEBI:15378"/>
        <dbReference type="ChEBI" id="CHEBI:57501"/>
        <dbReference type="ChEBI" id="CHEBI:57783"/>
        <dbReference type="ChEBI" id="CHEBI:58349"/>
        <dbReference type="ChEBI" id="CHEBI:78442"/>
        <dbReference type="ChEBI" id="CHEBI:78520"/>
        <dbReference type="EC" id="1.2.1.70"/>
    </reaction>
</comment>
<evidence type="ECO:0000256" key="3">
    <source>
        <dbReference type="ARBA" id="ARBA00012970"/>
    </source>
</evidence>
<dbReference type="GO" id="GO:0050661">
    <property type="term" value="F:NADP binding"/>
    <property type="evidence" value="ECO:0007669"/>
    <property type="project" value="InterPro"/>
</dbReference>
<evidence type="ECO:0000256" key="5">
    <source>
        <dbReference type="ARBA" id="ARBA00023002"/>
    </source>
</evidence>
<name>A0A7X8TIC1_9MICC</name>
<feature type="domain" description="Quinate/shikimate 5-dehydrogenase/glutamyl-tRNA reductase" evidence="15">
    <location>
        <begin position="181"/>
        <end position="313"/>
    </location>
</feature>
<evidence type="ECO:0000256" key="8">
    <source>
        <dbReference type="HAMAP-Rule" id="MF_00087"/>
    </source>
</evidence>
<dbReference type="InterPro" id="IPR036453">
    <property type="entry name" value="GluRdtase_dimer_dom_sf"/>
</dbReference>
<feature type="domain" description="Tetrapyrrole biosynthesis glutamyl-tRNA reductase dimerisation" evidence="14">
    <location>
        <begin position="326"/>
        <end position="423"/>
    </location>
</feature>
<evidence type="ECO:0000256" key="1">
    <source>
        <dbReference type="ARBA" id="ARBA00005059"/>
    </source>
</evidence>
<dbReference type="NCBIfam" id="NF000750">
    <property type="entry name" value="PRK00045.3-4"/>
    <property type="match status" value="1"/>
</dbReference>
<reference evidence="17 18" key="1">
    <citation type="submission" date="2020-04" db="EMBL/GenBank/DDBJ databases">
        <title>Nesterenkonia sp. nov., isolated from marine sediment.</title>
        <authorList>
            <person name="Zhang G."/>
        </authorList>
    </citation>
    <scope>NUCLEOTIDE SEQUENCE [LARGE SCALE GENOMIC DNA]</scope>
    <source>
        <strain evidence="17 18">MY13</strain>
    </source>
</reference>
<dbReference type="Proteomes" id="UP000523139">
    <property type="component" value="Unassembled WGS sequence"/>
</dbReference>
<dbReference type="PIRSF" id="PIRSF000445">
    <property type="entry name" value="4pyrrol_synth_GluRdtase"/>
    <property type="match status" value="1"/>
</dbReference>
<evidence type="ECO:0000256" key="13">
    <source>
        <dbReference type="RuleBase" id="RU000584"/>
    </source>
</evidence>
<feature type="site" description="Important for activity" evidence="8 12">
    <location>
        <position position="96"/>
    </location>
</feature>
<keyword evidence="6 8" id="KW-0627">Porphyrin biosynthesis</keyword>
<evidence type="ECO:0000313" key="17">
    <source>
        <dbReference type="EMBL" id="NLS09291.1"/>
    </source>
</evidence>
<dbReference type="AlphaFoldDB" id="A0A7X8TIC1"/>
<dbReference type="GO" id="GO:0019353">
    <property type="term" value="P:protoporphyrinogen IX biosynthetic process from glutamate"/>
    <property type="evidence" value="ECO:0007669"/>
    <property type="project" value="TreeGrafter"/>
</dbReference>
<feature type="active site" description="Nucleophile" evidence="8 9">
    <location>
        <position position="42"/>
    </location>
</feature>
<evidence type="ECO:0000256" key="12">
    <source>
        <dbReference type="PIRSR" id="PIRSR000445-4"/>
    </source>
</evidence>
<dbReference type="RefSeq" id="WP_168886798.1">
    <property type="nucleotide sequence ID" value="NZ_JABAHY010000003.1"/>
</dbReference>
<dbReference type="InterPro" id="IPR018214">
    <property type="entry name" value="GluRdtase_CS"/>
</dbReference>
<dbReference type="InterPro" id="IPR015896">
    <property type="entry name" value="4pyrrol_synth_GluRdtase_dimer"/>
</dbReference>
<dbReference type="GO" id="GO:0008883">
    <property type="term" value="F:glutamyl-tRNA reductase activity"/>
    <property type="evidence" value="ECO:0007669"/>
    <property type="project" value="UniProtKB-UniRule"/>
</dbReference>
<feature type="binding site" evidence="8 10">
    <location>
        <position position="106"/>
    </location>
    <ligand>
        <name>substrate</name>
    </ligand>
</feature>
<evidence type="ECO:0000256" key="6">
    <source>
        <dbReference type="ARBA" id="ARBA00023244"/>
    </source>
</evidence>
<evidence type="ECO:0000256" key="2">
    <source>
        <dbReference type="ARBA" id="ARBA00005916"/>
    </source>
</evidence>
<accession>A0A7X8TIC1</accession>
<feature type="domain" description="Glutamyl-tRNA reductase N-terminal" evidence="16">
    <location>
        <begin position="35"/>
        <end position="153"/>
    </location>
</feature>
<dbReference type="PROSITE" id="PS00747">
    <property type="entry name" value="GLUTR"/>
    <property type="match status" value="1"/>
</dbReference>
<comment type="domain">
    <text evidence="8">Possesses an unusual extended V-shaped dimeric structure with each monomer consisting of three distinct domains arranged along a curved 'spinal' alpha-helix. The N-terminal catalytic domain specifically recognizes the glutamate moiety of the substrate. The second domain is the NADPH-binding domain, and the third C-terminal domain is responsible for dimerization.</text>
</comment>
<organism evidence="17 18">
    <name type="scientific">Nesterenkonia sedimenti</name>
    <dbReference type="NCBI Taxonomy" id="1463632"/>
    <lineage>
        <taxon>Bacteria</taxon>
        <taxon>Bacillati</taxon>
        <taxon>Actinomycetota</taxon>
        <taxon>Actinomycetes</taxon>
        <taxon>Micrococcales</taxon>
        <taxon>Micrococcaceae</taxon>
        <taxon>Nesterenkonia</taxon>
    </lineage>
</organism>
<dbReference type="InterPro" id="IPR000343">
    <property type="entry name" value="4pyrrol_synth_GluRdtase"/>
</dbReference>
<comment type="subunit">
    <text evidence="8">Homodimer.</text>
</comment>
<protein>
    <recommendedName>
        <fullName evidence="3 8">Glutamyl-tRNA reductase</fullName>
        <shortName evidence="8">GluTR</shortName>
        <ecNumber evidence="3 8">1.2.1.70</ecNumber>
    </recommendedName>
</protein>
<dbReference type="UniPathway" id="UPA00251">
    <property type="reaction ID" value="UER00316"/>
</dbReference>
<dbReference type="Gene3D" id="3.30.460.30">
    <property type="entry name" value="Glutamyl-tRNA reductase, N-terminal domain"/>
    <property type="match status" value="1"/>
</dbReference>
<dbReference type="InterPro" id="IPR036343">
    <property type="entry name" value="GluRdtase_N_sf"/>
</dbReference>
<feature type="binding site" evidence="8 11">
    <location>
        <begin position="190"/>
        <end position="195"/>
    </location>
    <ligand>
        <name>NADP(+)</name>
        <dbReference type="ChEBI" id="CHEBI:58349"/>
    </ligand>
</feature>
<feature type="binding site" evidence="8 10">
    <location>
        <begin position="111"/>
        <end position="113"/>
    </location>
    <ligand>
        <name>substrate</name>
    </ligand>
</feature>
<evidence type="ECO:0000259" key="16">
    <source>
        <dbReference type="Pfam" id="PF05201"/>
    </source>
</evidence>